<evidence type="ECO:0000256" key="1">
    <source>
        <dbReference type="SAM" id="Phobius"/>
    </source>
</evidence>
<evidence type="ECO:0008006" key="4">
    <source>
        <dbReference type="Google" id="ProtNLM"/>
    </source>
</evidence>
<evidence type="ECO:0000313" key="2">
    <source>
        <dbReference type="EMBL" id="RLL47076.1"/>
    </source>
</evidence>
<dbReference type="RefSeq" id="WP_121522327.1">
    <property type="nucleotide sequence ID" value="NZ_RCHR01000002.1"/>
</dbReference>
<comment type="caution">
    <text evidence="2">The sequence shown here is derived from an EMBL/GenBank/DDBJ whole genome shotgun (WGS) entry which is preliminary data.</text>
</comment>
<proteinExistence type="predicted"/>
<organism evidence="2 3">
    <name type="scientific">Oceanobacillus piezotolerans</name>
    <dbReference type="NCBI Taxonomy" id="2448030"/>
    <lineage>
        <taxon>Bacteria</taxon>
        <taxon>Bacillati</taxon>
        <taxon>Bacillota</taxon>
        <taxon>Bacilli</taxon>
        <taxon>Bacillales</taxon>
        <taxon>Bacillaceae</taxon>
        <taxon>Oceanobacillus</taxon>
    </lineage>
</organism>
<reference evidence="2 3" key="1">
    <citation type="submission" date="2018-10" db="EMBL/GenBank/DDBJ databases">
        <title>Oceanobacillus sp. YLB-02 draft genome.</title>
        <authorList>
            <person name="Yu L."/>
        </authorList>
    </citation>
    <scope>NUCLEOTIDE SEQUENCE [LARGE SCALE GENOMIC DNA]</scope>
    <source>
        <strain evidence="2 3">YLB-02</strain>
    </source>
</reference>
<feature type="transmembrane region" description="Helical" evidence="1">
    <location>
        <begin position="63"/>
        <end position="80"/>
    </location>
</feature>
<feature type="transmembrane region" description="Helical" evidence="1">
    <location>
        <begin position="7"/>
        <end position="26"/>
    </location>
</feature>
<dbReference type="EMBL" id="RCHR01000002">
    <property type="protein sequence ID" value="RLL47076.1"/>
    <property type="molecule type" value="Genomic_DNA"/>
</dbReference>
<keyword evidence="1" id="KW-0812">Transmembrane</keyword>
<dbReference type="AlphaFoldDB" id="A0A498D940"/>
<name>A0A498D940_9BACI</name>
<dbReference type="OrthoDB" id="2970626at2"/>
<keyword evidence="1" id="KW-0472">Membrane</keyword>
<feature type="transmembrane region" description="Helical" evidence="1">
    <location>
        <begin position="32"/>
        <end position="51"/>
    </location>
</feature>
<evidence type="ECO:0000313" key="3">
    <source>
        <dbReference type="Proteomes" id="UP000270219"/>
    </source>
</evidence>
<keyword evidence="1" id="KW-1133">Transmembrane helix</keyword>
<gene>
    <name evidence="2" type="ORF">D8M04_07775</name>
</gene>
<accession>A0A498D940</accession>
<dbReference type="Proteomes" id="UP000270219">
    <property type="component" value="Unassembled WGS sequence"/>
</dbReference>
<keyword evidence="3" id="KW-1185">Reference proteome</keyword>
<sequence length="81" mass="9114">MKQVIQFTLGYIGYLLIGFFALRALLLQDDKVGFTILVIGLTLLITYVSMLEKKHGTPKYGGYIKLVLIIVFIISTLPMAY</sequence>
<protein>
    <recommendedName>
        <fullName evidence="4">DUF3953 domain-containing protein</fullName>
    </recommendedName>
</protein>